<comment type="similarity">
    <text evidence="1">Belongs to the type-B carboxylesterase/lipase family.</text>
</comment>
<evidence type="ECO:0000313" key="3">
    <source>
        <dbReference type="Proteomes" id="UP000694845"/>
    </source>
</evidence>
<dbReference type="Pfam" id="PF00135">
    <property type="entry name" value="COesterase"/>
    <property type="match status" value="1"/>
</dbReference>
<dbReference type="OMA" id="NAFEDYQ"/>
<evidence type="ECO:0000259" key="2">
    <source>
        <dbReference type="Pfam" id="PF00135"/>
    </source>
</evidence>
<dbReference type="AlphaFoldDB" id="A0A8B7ZQ78"/>
<keyword evidence="3" id="KW-1185">Reference proteome</keyword>
<protein>
    <submittedName>
        <fullName evidence="4">Acetylcholinesterase-like</fullName>
    </submittedName>
</protein>
<dbReference type="OrthoDB" id="3200163at2759"/>
<dbReference type="PANTHER" id="PTHR43903">
    <property type="entry name" value="NEUROLIGIN"/>
    <property type="match status" value="1"/>
</dbReference>
<accession>A0A8B7ZQ78</accession>
<organism evidence="3 4">
    <name type="scientific">Acanthaster planci</name>
    <name type="common">Crown-of-thorns starfish</name>
    <dbReference type="NCBI Taxonomy" id="133434"/>
    <lineage>
        <taxon>Eukaryota</taxon>
        <taxon>Metazoa</taxon>
        <taxon>Echinodermata</taxon>
        <taxon>Eleutherozoa</taxon>
        <taxon>Asterozoa</taxon>
        <taxon>Asteroidea</taxon>
        <taxon>Valvatacea</taxon>
        <taxon>Valvatida</taxon>
        <taxon>Acanthasteridae</taxon>
        <taxon>Acanthaster</taxon>
    </lineage>
</organism>
<dbReference type="SUPFAM" id="SSF53474">
    <property type="entry name" value="alpha/beta-Hydrolases"/>
    <property type="match status" value="1"/>
</dbReference>
<dbReference type="KEGG" id="aplc:110987290"/>
<evidence type="ECO:0000256" key="1">
    <source>
        <dbReference type="ARBA" id="ARBA00005964"/>
    </source>
</evidence>
<name>A0A8B7ZQ78_ACAPL</name>
<sequence length="166" mass="19136">MTHVPSVSIFSLVDGPGWMGSGHGEDISFIFGLPFLPETAALYSGFSDQERALSVEFMKFWTTFAKTGNPSTKTPGSHPESELDFWPRFTVPELEYKELSLNLTTSRALKSDQCYFWNTYVPQLQTMFADMDVAEREWKEAFSTWKYTDRADWRKELAEYKTLNVN</sequence>
<evidence type="ECO:0000313" key="4">
    <source>
        <dbReference type="RefSeq" id="XP_022105581.1"/>
    </source>
</evidence>
<dbReference type="RefSeq" id="XP_022105581.1">
    <property type="nucleotide sequence ID" value="XM_022249889.1"/>
</dbReference>
<dbReference type="GeneID" id="110987290"/>
<proteinExistence type="inferred from homology"/>
<gene>
    <name evidence="4" type="primary">LOC110987290</name>
</gene>
<dbReference type="InterPro" id="IPR029058">
    <property type="entry name" value="AB_hydrolase_fold"/>
</dbReference>
<reference evidence="4" key="1">
    <citation type="submission" date="2025-08" db="UniProtKB">
        <authorList>
            <consortium name="RefSeq"/>
        </authorList>
    </citation>
    <scope>IDENTIFICATION</scope>
</reference>
<feature type="domain" description="Carboxylesterase type B" evidence="2">
    <location>
        <begin position="15"/>
        <end position="117"/>
    </location>
</feature>
<dbReference type="Proteomes" id="UP000694845">
    <property type="component" value="Unplaced"/>
</dbReference>
<dbReference type="InterPro" id="IPR051093">
    <property type="entry name" value="Neuroligin/BSAL"/>
</dbReference>
<dbReference type="InterPro" id="IPR002018">
    <property type="entry name" value="CarbesteraseB"/>
</dbReference>
<dbReference type="Gene3D" id="3.40.50.1820">
    <property type="entry name" value="alpha/beta hydrolase"/>
    <property type="match status" value="1"/>
</dbReference>